<dbReference type="EMBL" id="HBGW01032116">
    <property type="protein sequence ID" value="CAD9553549.1"/>
    <property type="molecule type" value="Transcribed_RNA"/>
</dbReference>
<name>A0A7S2NR14_9DINO</name>
<proteinExistence type="predicted"/>
<evidence type="ECO:0000313" key="1">
    <source>
        <dbReference type="EMBL" id="CAD9553549.1"/>
    </source>
</evidence>
<reference evidence="1" key="1">
    <citation type="submission" date="2021-01" db="EMBL/GenBank/DDBJ databases">
        <authorList>
            <person name="Corre E."/>
            <person name="Pelletier E."/>
            <person name="Niang G."/>
            <person name="Scheremetjew M."/>
            <person name="Finn R."/>
            <person name="Kale V."/>
            <person name="Holt S."/>
            <person name="Cochrane G."/>
            <person name="Meng A."/>
            <person name="Brown T."/>
            <person name="Cohen L."/>
        </authorList>
    </citation>
    <scope>NUCLEOTIDE SEQUENCE</scope>
    <source>
        <strain evidence="1">RCC3387</strain>
    </source>
</reference>
<accession>A0A7S2NR14</accession>
<protein>
    <submittedName>
        <fullName evidence="1">Uncharacterized protein</fullName>
    </submittedName>
</protein>
<organism evidence="1">
    <name type="scientific">Zooxanthella nutricula</name>
    <dbReference type="NCBI Taxonomy" id="1333877"/>
    <lineage>
        <taxon>Eukaryota</taxon>
        <taxon>Sar</taxon>
        <taxon>Alveolata</taxon>
        <taxon>Dinophyceae</taxon>
        <taxon>Peridiniales</taxon>
        <taxon>Peridiniales incertae sedis</taxon>
        <taxon>Zooxanthella</taxon>
    </lineage>
</organism>
<gene>
    <name evidence="1" type="ORF">BRAN1462_LOCUS20280</name>
</gene>
<dbReference type="AlphaFoldDB" id="A0A7S2NR14"/>
<sequence>MIKEPVSGYAKHVLGSLLGIKVAQKALQAQRALEELASTLKDHNIATIAEKLGCGAPAEKIDEDKVKRLLVRRTVYGDICQNESEEDVREILLAAGNRVPVAMKIMEVRAMVTQCLRPPAFFDGGVDKVVPEAVHIQKKQRTSENAVGGA</sequence>